<name>A0A2T7T1R3_9ACTN</name>
<sequence>MKAIQHLLKYVPVDKFRGRYGGACEEIPLLREVGQQDFDDTHGEMRVSDYFGDREITSRTQLQQTALLRIEIPRSGYVLGRRDQSDQGKLVVTEQVAAVGDDIRSH</sequence>
<dbReference type="EMBL" id="AZSP01000246">
    <property type="protein sequence ID" value="PVE09102.1"/>
    <property type="molecule type" value="Genomic_DNA"/>
</dbReference>
<reference evidence="1 2" key="1">
    <citation type="submission" date="2013-12" db="EMBL/GenBank/DDBJ databases">
        <title>Annotated genome of Streptomyces scopuliridis.</title>
        <authorList>
            <person name="Olson J.B."/>
        </authorList>
    </citation>
    <scope>NUCLEOTIDE SEQUENCE [LARGE SCALE GENOMIC DNA]</scope>
    <source>
        <strain evidence="1 2">RB72</strain>
    </source>
</reference>
<evidence type="ECO:0000313" key="2">
    <source>
        <dbReference type="Proteomes" id="UP000245992"/>
    </source>
</evidence>
<proteinExistence type="predicted"/>
<organism evidence="1 2">
    <name type="scientific">Streptomyces scopuliridis RB72</name>
    <dbReference type="NCBI Taxonomy" id="1440053"/>
    <lineage>
        <taxon>Bacteria</taxon>
        <taxon>Bacillati</taxon>
        <taxon>Actinomycetota</taxon>
        <taxon>Actinomycetes</taxon>
        <taxon>Kitasatosporales</taxon>
        <taxon>Streptomycetaceae</taxon>
        <taxon>Streptomyces</taxon>
    </lineage>
</organism>
<accession>A0A2T7T1R3</accession>
<dbReference type="Proteomes" id="UP000245992">
    <property type="component" value="Unassembled WGS sequence"/>
</dbReference>
<gene>
    <name evidence="1" type="ORF">Y717_05340</name>
</gene>
<keyword evidence="2" id="KW-1185">Reference proteome</keyword>
<comment type="caution">
    <text evidence="1">The sequence shown here is derived from an EMBL/GenBank/DDBJ whole genome shotgun (WGS) entry which is preliminary data.</text>
</comment>
<dbReference type="AlphaFoldDB" id="A0A2T7T1R3"/>
<protein>
    <submittedName>
        <fullName evidence="1">Uncharacterized protein</fullName>
    </submittedName>
</protein>
<evidence type="ECO:0000313" key="1">
    <source>
        <dbReference type="EMBL" id="PVE09102.1"/>
    </source>
</evidence>